<dbReference type="Pfam" id="PF08032">
    <property type="entry name" value="SpoU_sub_bind"/>
    <property type="match status" value="1"/>
</dbReference>
<dbReference type="AlphaFoldDB" id="A0A4U5TTD0"/>
<accession>A0A4U5TTD0</accession>
<sequence length="239" mass="26493">MQKKDIIFGIHPVIEGLKSGKPIDKIQILKESENTQDIIRLANEKQVKVSFVPHQKFRKYQSKNHQGVLAFMSPVDFVDFETTVENVLKNNPEAVFLLLDGITDVRNFGSILRTAESSGVSAVIVPQQGTARINEDMVKTSAGAIFNIPLCKVNHLKDALYLLKAYDVTLVGASEKSNQSLFDNTIKKPVALVLGSEGLGIHHSIIKMLDHTYHIPMKGHTQSLNVAVAAGLFLYEFVR</sequence>
<dbReference type="GO" id="GO:0032259">
    <property type="term" value="P:methylation"/>
    <property type="evidence" value="ECO:0007669"/>
    <property type="project" value="UniProtKB-KW"/>
</dbReference>
<dbReference type="CDD" id="cd18103">
    <property type="entry name" value="SpoU-like_RlmB"/>
    <property type="match status" value="1"/>
</dbReference>
<dbReference type="OrthoDB" id="9794400at2"/>
<dbReference type="InterPro" id="IPR001537">
    <property type="entry name" value="SpoU_MeTrfase"/>
</dbReference>
<gene>
    <name evidence="4" type="primary">rlmB</name>
    <name evidence="4" type="ORF">FCN74_04225</name>
</gene>
<dbReference type="PANTHER" id="PTHR46429:SF1">
    <property type="entry name" value="23S RRNA (GUANOSINE-2'-O-)-METHYLTRANSFERASE RLMB"/>
    <property type="match status" value="1"/>
</dbReference>
<evidence type="ECO:0000256" key="1">
    <source>
        <dbReference type="ARBA" id="ARBA00022603"/>
    </source>
</evidence>
<dbReference type="InterPro" id="IPR029028">
    <property type="entry name" value="Alpha/beta_knot_MTases"/>
</dbReference>
<dbReference type="GO" id="GO:0006396">
    <property type="term" value="P:RNA processing"/>
    <property type="evidence" value="ECO:0007669"/>
    <property type="project" value="InterPro"/>
</dbReference>
<dbReference type="Gene3D" id="3.40.1280.10">
    <property type="match status" value="1"/>
</dbReference>
<evidence type="ECO:0000256" key="2">
    <source>
        <dbReference type="ARBA" id="ARBA00022679"/>
    </source>
</evidence>
<dbReference type="NCBIfam" id="TIGR00186">
    <property type="entry name" value="rRNA_methyl_3"/>
    <property type="match status" value="1"/>
</dbReference>
<evidence type="ECO:0000313" key="4">
    <source>
        <dbReference type="EMBL" id="TKS57629.1"/>
    </source>
</evidence>
<dbReference type="Gene3D" id="3.30.1330.30">
    <property type="match status" value="1"/>
</dbReference>
<evidence type="ECO:0000313" key="5">
    <source>
        <dbReference type="Proteomes" id="UP000306552"/>
    </source>
</evidence>
<dbReference type="EMBL" id="SWMU01000001">
    <property type="protein sequence ID" value="TKS57629.1"/>
    <property type="molecule type" value="Genomic_DNA"/>
</dbReference>
<name>A0A4U5TTD0_9FLAO</name>
<keyword evidence="5" id="KW-1185">Reference proteome</keyword>
<dbReference type="InterPro" id="IPR013123">
    <property type="entry name" value="SpoU_subst-bd"/>
</dbReference>
<dbReference type="Proteomes" id="UP000306552">
    <property type="component" value="Unassembled WGS sequence"/>
</dbReference>
<dbReference type="SUPFAM" id="SSF75217">
    <property type="entry name" value="alpha/beta knot"/>
    <property type="match status" value="1"/>
</dbReference>
<dbReference type="SMART" id="SM00967">
    <property type="entry name" value="SpoU_sub_bind"/>
    <property type="match status" value="1"/>
</dbReference>
<feature type="domain" description="RNA 2-O ribose methyltransferase substrate binding" evidence="3">
    <location>
        <begin position="6"/>
        <end position="78"/>
    </location>
</feature>
<organism evidence="4 5">
    <name type="scientific">Mesohalobacter halotolerans</name>
    <dbReference type="NCBI Taxonomy" id="1883405"/>
    <lineage>
        <taxon>Bacteria</taxon>
        <taxon>Pseudomonadati</taxon>
        <taxon>Bacteroidota</taxon>
        <taxon>Flavobacteriia</taxon>
        <taxon>Flavobacteriales</taxon>
        <taxon>Flavobacteriaceae</taxon>
        <taxon>Mesohalobacter</taxon>
    </lineage>
</organism>
<dbReference type="RefSeq" id="WP_138931329.1">
    <property type="nucleotide sequence ID" value="NZ_SWMU01000001.1"/>
</dbReference>
<reference evidence="4 5" key="1">
    <citation type="submission" date="2019-04" db="EMBL/GenBank/DDBJ databases">
        <title>Psychroflexus halotolerans sp. nov., isolated from a marine solar saltern.</title>
        <authorList>
            <person name="Feng X."/>
        </authorList>
    </citation>
    <scope>NUCLEOTIDE SEQUENCE [LARGE SCALE GENOMIC DNA]</scope>
    <source>
        <strain evidence="4 5">WDS2C27</strain>
    </source>
</reference>
<dbReference type="SUPFAM" id="SSF55315">
    <property type="entry name" value="L30e-like"/>
    <property type="match status" value="1"/>
</dbReference>
<keyword evidence="1 4" id="KW-0489">Methyltransferase</keyword>
<dbReference type="InterPro" id="IPR004441">
    <property type="entry name" value="rRNA_MeTrfase_TrmH"/>
</dbReference>
<dbReference type="GO" id="GO:0008173">
    <property type="term" value="F:RNA methyltransferase activity"/>
    <property type="evidence" value="ECO:0007669"/>
    <property type="project" value="InterPro"/>
</dbReference>
<keyword evidence="2 4" id="KW-0808">Transferase</keyword>
<protein>
    <submittedName>
        <fullName evidence="4">23S rRNA (Guanosine(2251)-2'-O)-methyltransferase RlmB</fullName>
    </submittedName>
</protein>
<dbReference type="GO" id="GO:0003723">
    <property type="term" value="F:RNA binding"/>
    <property type="evidence" value="ECO:0007669"/>
    <property type="project" value="InterPro"/>
</dbReference>
<dbReference type="InterPro" id="IPR029026">
    <property type="entry name" value="tRNA_m1G_MTases_N"/>
</dbReference>
<comment type="caution">
    <text evidence="4">The sequence shown here is derived from an EMBL/GenBank/DDBJ whole genome shotgun (WGS) entry which is preliminary data.</text>
</comment>
<dbReference type="PANTHER" id="PTHR46429">
    <property type="entry name" value="23S RRNA (GUANOSINE-2'-O-)-METHYLTRANSFERASE RLMB"/>
    <property type="match status" value="1"/>
</dbReference>
<evidence type="ECO:0000259" key="3">
    <source>
        <dbReference type="SMART" id="SM00967"/>
    </source>
</evidence>
<dbReference type="Pfam" id="PF00588">
    <property type="entry name" value="SpoU_methylase"/>
    <property type="match status" value="1"/>
</dbReference>
<proteinExistence type="predicted"/>
<dbReference type="InterPro" id="IPR029064">
    <property type="entry name" value="Ribosomal_eL30-like_sf"/>
</dbReference>
<dbReference type="GO" id="GO:0005829">
    <property type="term" value="C:cytosol"/>
    <property type="evidence" value="ECO:0007669"/>
    <property type="project" value="TreeGrafter"/>
</dbReference>